<dbReference type="PANTHER" id="PTHR16684:SF11">
    <property type="entry name" value="CENTROMERE PROTEIN C"/>
    <property type="match status" value="1"/>
</dbReference>
<accession>A0A059JF13</accession>
<dbReference type="HOGENOM" id="CLU_027966_0_0_1"/>
<dbReference type="GO" id="GO:0005634">
    <property type="term" value="C:nucleus"/>
    <property type="evidence" value="ECO:0007669"/>
    <property type="project" value="UniProtKB-SubCell"/>
</dbReference>
<keyword evidence="11" id="KW-1185">Reference proteome</keyword>
<dbReference type="GO" id="GO:0051315">
    <property type="term" value="P:attachment of mitotic spindle microtubules to kinetochore"/>
    <property type="evidence" value="ECO:0007669"/>
    <property type="project" value="TreeGrafter"/>
</dbReference>
<dbReference type="STRING" id="1215338.A0A059JF13"/>
<dbReference type="Pfam" id="PF15624">
    <property type="entry name" value="Mif2_N"/>
    <property type="match status" value="1"/>
</dbReference>
<feature type="compositionally biased region" description="Basic residues" evidence="7">
    <location>
        <begin position="453"/>
        <end position="466"/>
    </location>
</feature>
<comment type="subcellular location">
    <subcellularLocation>
        <location evidence="1">Nucleus</location>
    </subcellularLocation>
</comment>
<evidence type="ECO:0000256" key="2">
    <source>
        <dbReference type="ARBA" id="ARBA00010291"/>
    </source>
</evidence>
<feature type="compositionally biased region" description="Acidic residues" evidence="7">
    <location>
        <begin position="204"/>
        <end position="219"/>
    </location>
</feature>
<keyword evidence="3" id="KW-0238">DNA-binding</keyword>
<feature type="region of interest" description="Disordered" evidence="7">
    <location>
        <begin position="626"/>
        <end position="663"/>
    </location>
</feature>
<evidence type="ECO:0000256" key="1">
    <source>
        <dbReference type="ARBA" id="ARBA00004123"/>
    </source>
</evidence>
<feature type="domain" description="Mif2 N-terminal" evidence="9">
    <location>
        <begin position="15"/>
        <end position="144"/>
    </location>
</feature>
<evidence type="ECO:0000256" key="6">
    <source>
        <dbReference type="ARBA" id="ARBA00075033"/>
    </source>
</evidence>
<dbReference type="InterPro" id="IPR028929">
    <property type="entry name" value="Mif2_N"/>
</dbReference>
<dbReference type="InterPro" id="IPR028386">
    <property type="entry name" value="CENP-C/Mif2/cnp3"/>
</dbReference>
<dbReference type="OrthoDB" id="1939643at2759"/>
<dbReference type="FunFam" id="2.60.120.10:FF:000033">
    <property type="entry name" value="Centromere protein C 1"/>
    <property type="match status" value="1"/>
</dbReference>
<feature type="region of interest" description="Disordered" evidence="7">
    <location>
        <begin position="443"/>
        <end position="484"/>
    </location>
</feature>
<evidence type="ECO:0000256" key="4">
    <source>
        <dbReference type="ARBA" id="ARBA00023242"/>
    </source>
</evidence>
<feature type="domain" description="Mif2/CENP-C cupin" evidence="8">
    <location>
        <begin position="529"/>
        <end position="613"/>
    </location>
</feature>
<evidence type="ECO:0000256" key="5">
    <source>
        <dbReference type="ARBA" id="ARBA00057947"/>
    </source>
</evidence>
<dbReference type="InterPro" id="IPR025974">
    <property type="entry name" value="Mif2/CENP-C_cupin"/>
</dbReference>
<dbReference type="Gene3D" id="2.60.120.10">
    <property type="entry name" value="Jelly Rolls"/>
    <property type="match status" value="1"/>
</dbReference>
<dbReference type="GO" id="GO:0019237">
    <property type="term" value="F:centromeric DNA binding"/>
    <property type="evidence" value="ECO:0007669"/>
    <property type="project" value="InterPro"/>
</dbReference>
<feature type="compositionally biased region" description="Acidic residues" evidence="7">
    <location>
        <begin position="266"/>
        <end position="275"/>
    </location>
</feature>
<dbReference type="AlphaFoldDB" id="A0A059JF13"/>
<dbReference type="GO" id="GO:0000776">
    <property type="term" value="C:kinetochore"/>
    <property type="evidence" value="ECO:0007669"/>
    <property type="project" value="InterPro"/>
</dbReference>
<evidence type="ECO:0000313" key="11">
    <source>
        <dbReference type="Proteomes" id="UP000024533"/>
    </source>
</evidence>
<dbReference type="GO" id="GO:0051455">
    <property type="term" value="P:spindle attachment to meiosis I kinetochore"/>
    <property type="evidence" value="ECO:0007669"/>
    <property type="project" value="TreeGrafter"/>
</dbReference>
<dbReference type="GO" id="GO:0051382">
    <property type="term" value="P:kinetochore assembly"/>
    <property type="evidence" value="ECO:0007669"/>
    <property type="project" value="InterPro"/>
</dbReference>
<comment type="similarity">
    <text evidence="2">Belongs to the CENP-C/MIF2 family.</text>
</comment>
<sequence>MAARRPPVKSREFDYSNVGKAGRRTGITLKEGKRDEHGMEELEGMFSSPEKSPVRTNGFANDGLVNSEEMETGGSSSIPDPSDVLSARRGGRNAYIPPPRSRSPMKSLMSGSPRRTPGLRSSPLPQSEFSSPTSTHVAAKRTINLTHPLPQASKSPLKQARTQSHPDSEEEEEEEQNKDEDEKEEEEEDKDEEASAGEHVGEEGGAEEGAEQEESEVEDGGSGSVAGDAADFSDDAGYLIEGEAEDNGFVEGPGDYHEAADHGDVDAESSEAEEEQAGKSPVPVLNTASKGKKRKESEKNLEEKGDDKPKANHSGKGRGRKPKSRQEDHDQEPNIEDENPRPAKKAKKTAKSTNLQMTVDQEKELQNVVENITKNDGPLNKKRSLYILRRETPSDDTVRHTRSGRISVRPLAYWRNEKCVYGTGEAEVGQRFPLSTIKEIIRTEDPAIDQSGRKRGSKKKSKSKKKGGSESDDEPDENAEPWETQEGVFYGPVKIWDPEKQAGTQEEEMMDVAYAPSAIETHEVKDSTFRFAKILSTPFLGSGFVEMPPNAIKKQKNSKRMHMVFFVYYGRIRVDIAGLQFSAGKGCVFQVPRGNNYSFANEYKKPAAIFFTQGCIPLDADGNVDTGVAAPPVPEAPSTQTINNATEKGGKKRGRPKQGAKGG</sequence>
<comment type="caution">
    <text evidence="10">The sequence shown here is derived from an EMBL/GenBank/DDBJ whole genome shotgun (WGS) entry which is preliminary data.</text>
</comment>
<feature type="compositionally biased region" description="Polar residues" evidence="7">
    <location>
        <begin position="637"/>
        <end position="646"/>
    </location>
</feature>
<evidence type="ECO:0000313" key="10">
    <source>
        <dbReference type="EMBL" id="KDB26233.1"/>
    </source>
</evidence>
<keyword evidence="4" id="KW-0539">Nucleus</keyword>
<proteinExistence type="inferred from homology"/>
<name>A0A059JF13_TRIIM</name>
<dbReference type="OMA" id="CHGRVQV"/>
<feature type="compositionally biased region" description="Basic and acidic residues" evidence="7">
    <location>
        <begin position="254"/>
        <end position="265"/>
    </location>
</feature>
<feature type="compositionally biased region" description="Polar residues" evidence="7">
    <location>
        <begin position="152"/>
        <end position="165"/>
    </location>
</feature>
<comment type="function">
    <text evidence="5">Component of the kinetochore, a multiprotein complex that assembles on centromeric DNA and attaches chromosomes to spindle microtubules, mediating chromosome segregation and sister chromatid segregation during meiosis and mitosis. Component of the inner kinetochore constitutive centromere-associated network (CCAN), which serves as a structural platform for outer kinetochore assembly.</text>
</comment>
<feature type="compositionally biased region" description="Polar residues" evidence="7">
    <location>
        <begin position="123"/>
        <end position="136"/>
    </location>
</feature>
<feature type="compositionally biased region" description="Basic residues" evidence="7">
    <location>
        <begin position="650"/>
        <end position="663"/>
    </location>
</feature>
<feature type="compositionally biased region" description="Basic and acidic residues" evidence="7">
    <location>
        <begin position="295"/>
        <end position="310"/>
    </location>
</feature>
<feature type="compositionally biased region" description="Basic and acidic residues" evidence="7">
    <location>
        <begin position="30"/>
        <end position="40"/>
    </location>
</feature>
<evidence type="ECO:0000256" key="3">
    <source>
        <dbReference type="ARBA" id="ARBA00023125"/>
    </source>
</evidence>
<protein>
    <recommendedName>
        <fullName evidence="6">CENP-C homolog</fullName>
    </recommendedName>
</protein>
<dbReference type="EMBL" id="AOKY01000148">
    <property type="protein sequence ID" value="KDB26233.1"/>
    <property type="molecule type" value="Genomic_DNA"/>
</dbReference>
<feature type="region of interest" description="Disordered" evidence="7">
    <location>
        <begin position="1"/>
        <end position="362"/>
    </location>
</feature>
<gene>
    <name evidence="10" type="ORF">H109_01960</name>
</gene>
<dbReference type="SUPFAM" id="SSF51182">
    <property type="entry name" value="RmlC-like cupins"/>
    <property type="match status" value="1"/>
</dbReference>
<organism evidence="10 11">
    <name type="scientific">Trichophyton interdigitale (strain MR816)</name>
    <dbReference type="NCBI Taxonomy" id="1215338"/>
    <lineage>
        <taxon>Eukaryota</taxon>
        <taxon>Fungi</taxon>
        <taxon>Dikarya</taxon>
        <taxon>Ascomycota</taxon>
        <taxon>Pezizomycotina</taxon>
        <taxon>Eurotiomycetes</taxon>
        <taxon>Eurotiomycetidae</taxon>
        <taxon>Onygenales</taxon>
        <taxon>Arthrodermataceae</taxon>
        <taxon>Trichophyton</taxon>
    </lineage>
</organism>
<dbReference type="PANTHER" id="PTHR16684">
    <property type="entry name" value="CENTROMERE PROTEIN C"/>
    <property type="match status" value="1"/>
</dbReference>
<evidence type="ECO:0000259" key="9">
    <source>
        <dbReference type="Pfam" id="PF15624"/>
    </source>
</evidence>
<feature type="compositionally biased region" description="Acidic residues" evidence="7">
    <location>
        <begin position="470"/>
        <end position="480"/>
    </location>
</feature>
<dbReference type="Proteomes" id="UP000024533">
    <property type="component" value="Unassembled WGS sequence"/>
</dbReference>
<feature type="compositionally biased region" description="Acidic residues" evidence="7">
    <location>
        <begin position="168"/>
        <end position="195"/>
    </location>
</feature>
<dbReference type="InterPro" id="IPR014710">
    <property type="entry name" value="RmlC-like_jellyroll"/>
</dbReference>
<evidence type="ECO:0000256" key="7">
    <source>
        <dbReference type="SAM" id="MobiDB-lite"/>
    </source>
</evidence>
<reference evidence="10 11" key="1">
    <citation type="submission" date="2014-02" db="EMBL/GenBank/DDBJ databases">
        <title>The Genome Sequence of Trichophyton interdigitale MR816.</title>
        <authorList>
            <consortium name="The Broad Institute Genomics Platform"/>
            <person name="Cuomo C.A."/>
            <person name="White T.C."/>
            <person name="Graser Y."/>
            <person name="Martinez-Rossi N."/>
            <person name="Heitman J."/>
            <person name="Young S.K."/>
            <person name="Zeng Q."/>
            <person name="Gargeya S."/>
            <person name="Abouelleil A."/>
            <person name="Alvarado L."/>
            <person name="Chapman S.B."/>
            <person name="Gainer-Dewar J."/>
            <person name="Goldberg J."/>
            <person name="Griggs A."/>
            <person name="Gujja S."/>
            <person name="Hansen M."/>
            <person name="Howarth C."/>
            <person name="Imamovic A."/>
            <person name="Larimer J."/>
            <person name="Martinez D."/>
            <person name="Murphy C."/>
            <person name="Pearson M.D."/>
            <person name="Persinoti G."/>
            <person name="Poon T."/>
            <person name="Priest M."/>
            <person name="Roberts A.D."/>
            <person name="Saif S."/>
            <person name="Shea T.D."/>
            <person name="Sykes S.N."/>
            <person name="Wortman J."/>
            <person name="Nusbaum C."/>
            <person name="Birren B."/>
        </authorList>
    </citation>
    <scope>NUCLEOTIDE SEQUENCE [LARGE SCALE GENOMIC DNA]</scope>
    <source>
        <strain evidence="10 11">MR816</strain>
    </source>
</reference>
<evidence type="ECO:0000259" key="8">
    <source>
        <dbReference type="Pfam" id="PF11699"/>
    </source>
</evidence>
<dbReference type="Pfam" id="PF11699">
    <property type="entry name" value="CENP-C_C"/>
    <property type="match status" value="1"/>
</dbReference>
<dbReference type="InterPro" id="IPR011051">
    <property type="entry name" value="RmlC_Cupin_sf"/>
</dbReference>
<feature type="compositionally biased region" description="Basic residues" evidence="7">
    <location>
        <begin position="311"/>
        <end position="323"/>
    </location>
</feature>